<dbReference type="Gene3D" id="1.20.1050.10">
    <property type="match status" value="1"/>
</dbReference>
<dbReference type="InterPro" id="IPR004045">
    <property type="entry name" value="Glutathione_S-Trfase_N"/>
</dbReference>
<organism evidence="4 5">
    <name type="scientific">Allomesorhizobium camelthorni</name>
    <dbReference type="NCBI Taxonomy" id="475069"/>
    <lineage>
        <taxon>Bacteria</taxon>
        <taxon>Pseudomonadati</taxon>
        <taxon>Pseudomonadota</taxon>
        <taxon>Alphaproteobacteria</taxon>
        <taxon>Hyphomicrobiales</taxon>
        <taxon>Phyllobacteriaceae</taxon>
        <taxon>Allomesorhizobium</taxon>
    </lineage>
</organism>
<protein>
    <submittedName>
        <fullName evidence="4">Glutathione S-transferase</fullName>
    </submittedName>
</protein>
<evidence type="ECO:0000259" key="2">
    <source>
        <dbReference type="PROSITE" id="PS50404"/>
    </source>
</evidence>
<dbReference type="PANTHER" id="PTHR44051:SF8">
    <property type="entry name" value="GLUTATHIONE S-TRANSFERASE GSTA"/>
    <property type="match status" value="1"/>
</dbReference>
<dbReference type="Pfam" id="PF13409">
    <property type="entry name" value="GST_N_2"/>
    <property type="match status" value="1"/>
</dbReference>
<dbReference type="CDD" id="cd03057">
    <property type="entry name" value="GST_N_Beta"/>
    <property type="match status" value="1"/>
</dbReference>
<dbReference type="Gene3D" id="3.40.30.10">
    <property type="entry name" value="Glutaredoxin"/>
    <property type="match status" value="1"/>
</dbReference>
<evidence type="ECO:0000256" key="1">
    <source>
        <dbReference type="SAM" id="MobiDB-lite"/>
    </source>
</evidence>
<dbReference type="Proteomes" id="UP001642900">
    <property type="component" value="Unassembled WGS sequence"/>
</dbReference>
<accession>A0A6G4W5Z5</accession>
<dbReference type="PROSITE" id="PS50404">
    <property type="entry name" value="GST_NTER"/>
    <property type="match status" value="1"/>
</dbReference>
<feature type="region of interest" description="Disordered" evidence="1">
    <location>
        <begin position="214"/>
        <end position="235"/>
    </location>
</feature>
<sequence>MEPVLFYGVPHGCSFGSIVALEWLGEPYRLCRIDMLSKPEGEAFSRVSPLGETPALLLEDGRALTESFAIMHNIGARKLERKLCFAQGTPEFDRLNSVLAYLHTTFHSAFSPAWAAYKLAENDPNRQVLRALARDKAARSYEHLQDMRDGREWLAGGDAKSLADAYFIGIARWGEDLGLFDLSKEYPLLHRHMQKLEADPGVIFAHAIEDENPATSSGGFRGHTTLDELNPRLAA</sequence>
<comment type="caution">
    <text evidence="4">The sequence shown here is derived from an EMBL/GenBank/DDBJ whole genome shotgun (WGS) entry which is preliminary data.</text>
</comment>
<dbReference type="InterPro" id="IPR036282">
    <property type="entry name" value="Glutathione-S-Trfase_C_sf"/>
</dbReference>
<dbReference type="SUPFAM" id="SSF52833">
    <property type="entry name" value="Thioredoxin-like"/>
    <property type="match status" value="1"/>
</dbReference>
<dbReference type="InterPro" id="IPR004046">
    <property type="entry name" value="GST_C"/>
</dbReference>
<dbReference type="InterPro" id="IPR010987">
    <property type="entry name" value="Glutathione-S-Trfase_C-like"/>
</dbReference>
<evidence type="ECO:0000259" key="3">
    <source>
        <dbReference type="PROSITE" id="PS50405"/>
    </source>
</evidence>
<gene>
    <name evidence="4" type="ORF">G6N73_00110</name>
</gene>
<dbReference type="PROSITE" id="PS50405">
    <property type="entry name" value="GST_CTER"/>
    <property type="match status" value="1"/>
</dbReference>
<feature type="domain" description="GST C-terminal" evidence="3">
    <location>
        <begin position="88"/>
        <end position="217"/>
    </location>
</feature>
<feature type="domain" description="GST N-terminal" evidence="2">
    <location>
        <begin position="1"/>
        <end position="82"/>
    </location>
</feature>
<keyword evidence="5" id="KW-1185">Reference proteome</keyword>
<reference evidence="4 5" key="1">
    <citation type="submission" date="2020-02" db="EMBL/GenBank/DDBJ databases">
        <title>Genome sequence of strain CCNWXJ40-4.</title>
        <authorList>
            <person name="Gao J."/>
            <person name="Sun J."/>
        </authorList>
    </citation>
    <scope>NUCLEOTIDE SEQUENCE [LARGE SCALE GENOMIC DNA]</scope>
    <source>
        <strain evidence="4 5">CCNWXJ 40-4</strain>
    </source>
</reference>
<dbReference type="AlphaFoldDB" id="A0A6G4W5Z5"/>
<evidence type="ECO:0000313" key="5">
    <source>
        <dbReference type="Proteomes" id="UP001642900"/>
    </source>
</evidence>
<dbReference type="InterPro" id="IPR036249">
    <property type="entry name" value="Thioredoxin-like_sf"/>
</dbReference>
<dbReference type="SUPFAM" id="SSF47616">
    <property type="entry name" value="GST C-terminal domain-like"/>
    <property type="match status" value="1"/>
</dbReference>
<dbReference type="Pfam" id="PF00043">
    <property type="entry name" value="GST_C"/>
    <property type="match status" value="1"/>
</dbReference>
<evidence type="ECO:0000313" key="4">
    <source>
        <dbReference type="EMBL" id="NGO49590.1"/>
    </source>
</evidence>
<dbReference type="PANTHER" id="PTHR44051">
    <property type="entry name" value="GLUTATHIONE S-TRANSFERASE-RELATED"/>
    <property type="match status" value="1"/>
</dbReference>
<proteinExistence type="predicted"/>
<dbReference type="RefSeq" id="WP_165021508.1">
    <property type="nucleotide sequence ID" value="NZ_JAAKZF010000001.1"/>
</dbReference>
<name>A0A6G4W5Z5_9HYPH</name>
<feature type="compositionally biased region" description="Basic and acidic residues" evidence="1">
    <location>
        <begin position="224"/>
        <end position="235"/>
    </location>
</feature>
<dbReference type="EMBL" id="JAAKZF010000001">
    <property type="protein sequence ID" value="NGO49590.1"/>
    <property type="molecule type" value="Genomic_DNA"/>
</dbReference>